<gene>
    <name evidence="6" type="ORF">ACD_49C00050G0032</name>
</gene>
<keyword evidence="3" id="KW-0408">Iron</keyword>
<evidence type="ECO:0000256" key="3">
    <source>
        <dbReference type="ARBA" id="ARBA00023004"/>
    </source>
</evidence>
<accession>K2AX54</accession>
<keyword evidence="2" id="KW-0479">Metal-binding</keyword>
<dbReference type="InterPro" id="IPR007197">
    <property type="entry name" value="rSAM"/>
</dbReference>
<dbReference type="SMART" id="SM00729">
    <property type="entry name" value="Elp3"/>
    <property type="match status" value="1"/>
</dbReference>
<keyword evidence="4" id="KW-0411">Iron-sulfur</keyword>
<feature type="domain" description="Radical SAM core" evidence="5">
    <location>
        <begin position="1"/>
        <end position="229"/>
    </location>
</feature>
<dbReference type="PANTHER" id="PTHR13932:SF5">
    <property type="entry name" value="RADICAL S-ADENOSYL METHIONINE DOMAIN-CONTAINING PROTEIN 1, MITOCHONDRIAL"/>
    <property type="match status" value="1"/>
</dbReference>
<dbReference type="SFLD" id="SFLDG01065">
    <property type="entry name" value="anaerobic_coproporphyrinogen-I"/>
    <property type="match status" value="1"/>
</dbReference>
<evidence type="ECO:0000313" key="6">
    <source>
        <dbReference type="EMBL" id="EKD66362.1"/>
    </source>
</evidence>
<dbReference type="InterPro" id="IPR013785">
    <property type="entry name" value="Aldolase_TIM"/>
</dbReference>
<dbReference type="PROSITE" id="PS51918">
    <property type="entry name" value="RADICAL_SAM"/>
    <property type="match status" value="1"/>
</dbReference>
<protein>
    <submittedName>
        <fullName evidence="6">Oxygen-independent coproporphyrinogen III oxidase</fullName>
    </submittedName>
</protein>
<keyword evidence="1" id="KW-0949">S-adenosyl-L-methionine</keyword>
<dbReference type="PANTHER" id="PTHR13932">
    <property type="entry name" value="COPROPORPHYRINIGEN III OXIDASE"/>
    <property type="match status" value="1"/>
</dbReference>
<dbReference type="SFLD" id="SFLDS00029">
    <property type="entry name" value="Radical_SAM"/>
    <property type="match status" value="1"/>
</dbReference>
<dbReference type="AlphaFoldDB" id="K2AX54"/>
<dbReference type="EMBL" id="AMFJ01021636">
    <property type="protein sequence ID" value="EKD66362.1"/>
    <property type="molecule type" value="Genomic_DNA"/>
</dbReference>
<evidence type="ECO:0000256" key="2">
    <source>
        <dbReference type="ARBA" id="ARBA00022723"/>
    </source>
</evidence>
<dbReference type="SUPFAM" id="SSF102114">
    <property type="entry name" value="Radical SAM enzymes"/>
    <property type="match status" value="1"/>
</dbReference>
<organism evidence="6">
    <name type="scientific">uncultured bacterium</name>
    <name type="common">gcode 4</name>
    <dbReference type="NCBI Taxonomy" id="1234023"/>
    <lineage>
        <taxon>Bacteria</taxon>
        <taxon>environmental samples</taxon>
    </lineage>
</organism>
<dbReference type="Pfam" id="PF04055">
    <property type="entry name" value="Radical_SAM"/>
    <property type="match status" value="1"/>
</dbReference>
<sequence length="355" mass="42931">MFYYIHIPFCKSKCKYCSFASFAWIDDKIEEYLVFLKKEIREYMEDSCLRRNDNIIESIYFWGGTPSVLSIAQIDEIISIFREFWNLENTEMTLEMNPENVSEEYAIWLKKIGINRISIWVQSLNNKTLQEIWRSENKIIFEALNNLKKGEFENIWADFIIGLPYVLSWEIKKDLEKIINENNNIKHVSLYMLENWIYPKNWAEISFKKEDYLMEYEKVVDFLKEKWFEHYEISNFAKTWAECRHNKSYWNHSNYRGFGLNASSFVGNKRFTNGKNFSNYYWWKLEFEEILEEKDLKIEKIMFGLRTFNLDTNLIENKQKLDEFIKDGLLEKDWNFIKPTISGIAILDFITQNLI</sequence>
<dbReference type="Gene3D" id="3.20.20.70">
    <property type="entry name" value="Aldolase class I"/>
    <property type="match status" value="1"/>
</dbReference>
<evidence type="ECO:0000259" key="5">
    <source>
        <dbReference type="PROSITE" id="PS51918"/>
    </source>
</evidence>
<proteinExistence type="predicted"/>
<evidence type="ECO:0000256" key="4">
    <source>
        <dbReference type="ARBA" id="ARBA00023014"/>
    </source>
</evidence>
<evidence type="ECO:0000256" key="1">
    <source>
        <dbReference type="ARBA" id="ARBA00022691"/>
    </source>
</evidence>
<name>K2AX54_9BACT</name>
<dbReference type="GO" id="GO:0046872">
    <property type="term" value="F:metal ion binding"/>
    <property type="evidence" value="ECO:0007669"/>
    <property type="project" value="UniProtKB-KW"/>
</dbReference>
<dbReference type="GO" id="GO:0051539">
    <property type="term" value="F:4 iron, 4 sulfur cluster binding"/>
    <property type="evidence" value="ECO:0007669"/>
    <property type="project" value="TreeGrafter"/>
</dbReference>
<dbReference type="GO" id="GO:0005737">
    <property type="term" value="C:cytoplasm"/>
    <property type="evidence" value="ECO:0007669"/>
    <property type="project" value="TreeGrafter"/>
</dbReference>
<comment type="caution">
    <text evidence="6">The sequence shown here is derived from an EMBL/GenBank/DDBJ whole genome shotgun (WGS) entry which is preliminary data.</text>
</comment>
<dbReference type="GO" id="GO:0003824">
    <property type="term" value="F:catalytic activity"/>
    <property type="evidence" value="ECO:0007669"/>
    <property type="project" value="InterPro"/>
</dbReference>
<reference evidence="6" key="1">
    <citation type="journal article" date="2012" name="Science">
        <title>Fermentation, hydrogen, and sulfur metabolism in multiple uncultivated bacterial phyla.</title>
        <authorList>
            <person name="Wrighton K.C."/>
            <person name="Thomas B.C."/>
            <person name="Sharon I."/>
            <person name="Miller C.S."/>
            <person name="Castelle C.J."/>
            <person name="VerBerkmoes N.C."/>
            <person name="Wilkins M.J."/>
            <person name="Hettich R.L."/>
            <person name="Lipton M.S."/>
            <person name="Williams K.H."/>
            <person name="Long P.E."/>
            <person name="Banfield J.F."/>
        </authorList>
    </citation>
    <scope>NUCLEOTIDE SEQUENCE [LARGE SCALE GENOMIC DNA]</scope>
</reference>
<dbReference type="InterPro" id="IPR034505">
    <property type="entry name" value="Coproporphyrinogen-III_oxidase"/>
</dbReference>
<dbReference type="InterPro" id="IPR058240">
    <property type="entry name" value="rSAM_sf"/>
</dbReference>
<dbReference type="InterPro" id="IPR006638">
    <property type="entry name" value="Elp3/MiaA/NifB-like_rSAM"/>
</dbReference>
<dbReference type="CDD" id="cd01335">
    <property type="entry name" value="Radical_SAM"/>
    <property type="match status" value="1"/>
</dbReference>
<dbReference type="GO" id="GO:0006779">
    <property type="term" value="P:porphyrin-containing compound biosynthetic process"/>
    <property type="evidence" value="ECO:0007669"/>
    <property type="project" value="TreeGrafter"/>
</dbReference>